<accession>G7Y9F0</accession>
<evidence type="ECO:0000313" key="2">
    <source>
        <dbReference type="Proteomes" id="UP000008909"/>
    </source>
</evidence>
<keyword evidence="2" id="KW-1185">Reference proteome</keyword>
<gene>
    <name evidence="1" type="ORF">CLF_103258</name>
</gene>
<reference key="2">
    <citation type="submission" date="2011-10" db="EMBL/GenBank/DDBJ databases">
        <title>The genome and transcriptome sequence of Clonorchis sinensis provide insights into the carcinogenic liver fluke.</title>
        <authorList>
            <person name="Wang X."/>
            <person name="Huang Y."/>
            <person name="Chen W."/>
            <person name="Liu H."/>
            <person name="Guo L."/>
            <person name="Chen Y."/>
            <person name="Luo F."/>
            <person name="Zhou W."/>
            <person name="Sun J."/>
            <person name="Mao Q."/>
            <person name="Liang P."/>
            <person name="Zhou C."/>
            <person name="Tian Y."/>
            <person name="Men J."/>
            <person name="Lv X."/>
            <person name="Huang L."/>
            <person name="Zhou J."/>
            <person name="Hu Y."/>
            <person name="Li R."/>
            <person name="Zhang F."/>
            <person name="Lei H."/>
            <person name="Li X."/>
            <person name="Hu X."/>
            <person name="Liang C."/>
            <person name="Xu J."/>
            <person name="Wu Z."/>
            <person name="Yu X."/>
        </authorList>
    </citation>
    <scope>NUCLEOTIDE SEQUENCE</scope>
    <source>
        <strain>Henan</strain>
    </source>
</reference>
<dbReference type="AlphaFoldDB" id="G7Y9F0"/>
<name>G7Y9F0_CLOSI</name>
<evidence type="ECO:0000313" key="1">
    <source>
        <dbReference type="EMBL" id="GAA49585.1"/>
    </source>
</evidence>
<proteinExistence type="predicted"/>
<dbReference type="Proteomes" id="UP000008909">
    <property type="component" value="Unassembled WGS sequence"/>
</dbReference>
<reference evidence="1" key="1">
    <citation type="journal article" date="2011" name="Genome Biol.">
        <title>The draft genome of the carcinogenic human liver fluke Clonorchis sinensis.</title>
        <authorList>
            <person name="Wang X."/>
            <person name="Chen W."/>
            <person name="Huang Y."/>
            <person name="Sun J."/>
            <person name="Men J."/>
            <person name="Liu H."/>
            <person name="Luo F."/>
            <person name="Guo L."/>
            <person name="Lv X."/>
            <person name="Deng C."/>
            <person name="Zhou C."/>
            <person name="Fan Y."/>
            <person name="Li X."/>
            <person name="Huang L."/>
            <person name="Hu Y."/>
            <person name="Liang C."/>
            <person name="Hu X."/>
            <person name="Xu J."/>
            <person name="Yu X."/>
        </authorList>
    </citation>
    <scope>NUCLEOTIDE SEQUENCE [LARGE SCALE GENOMIC DNA]</scope>
    <source>
        <strain evidence="1">Henan</strain>
    </source>
</reference>
<organism evidence="1 2">
    <name type="scientific">Clonorchis sinensis</name>
    <name type="common">Chinese liver fluke</name>
    <dbReference type="NCBI Taxonomy" id="79923"/>
    <lineage>
        <taxon>Eukaryota</taxon>
        <taxon>Metazoa</taxon>
        <taxon>Spiralia</taxon>
        <taxon>Lophotrochozoa</taxon>
        <taxon>Platyhelminthes</taxon>
        <taxon>Trematoda</taxon>
        <taxon>Digenea</taxon>
        <taxon>Opisthorchiida</taxon>
        <taxon>Opisthorchiata</taxon>
        <taxon>Opisthorchiidae</taxon>
        <taxon>Clonorchis</taxon>
    </lineage>
</organism>
<sequence>MDNLAVFRPSCFLRVVRRPGTERVLQTGGRLSSSTNQAQKPNRKAAVFGGKCKCITISTEQVEICSNPQPRGPGDYVVQTSTRGPTCDTRLKATRIGQVSSLNRQKVTTIFFKGMNELGNDVGMKSSLDIRCIGRRDKFYVAKTMDKGIVRTLRRMRYECVMTIVSTLGSGENPFRQAPGSIDVAGDAASIALKKLDHHTPNSFSPTQIWLA</sequence>
<dbReference type="EMBL" id="DF142970">
    <property type="protein sequence ID" value="GAA49585.1"/>
    <property type="molecule type" value="Genomic_DNA"/>
</dbReference>
<protein>
    <submittedName>
        <fullName evidence="1">Uncharacterized protein</fullName>
    </submittedName>
</protein>